<name>A0A1F5GC76_9BACT</name>
<dbReference type="EMBL" id="MFAY01000009">
    <property type="protein sequence ID" value="OGD89459.1"/>
    <property type="molecule type" value="Genomic_DNA"/>
</dbReference>
<evidence type="ECO:0000313" key="1">
    <source>
        <dbReference type="EMBL" id="OGD89459.1"/>
    </source>
</evidence>
<proteinExistence type="predicted"/>
<comment type="caution">
    <text evidence="1">The sequence shown here is derived from an EMBL/GenBank/DDBJ whole genome shotgun (WGS) entry which is preliminary data.</text>
</comment>
<sequence>MAEGQEGLPEKEDEVDEMHLFRGDAAGTPRITPAYGRYGKAFYLTTNPKLAQEYAHVKKGQVFEYTTSAHFLNLDHRLQPDELKKIREIVPLEKKAEFEKILGGRIIARQVYDALIFADVQFEDLTAILQNAGFDGIYDPRDGVVGVYKPELLKPIKT</sequence>
<evidence type="ECO:0000313" key="2">
    <source>
        <dbReference type="Proteomes" id="UP000178577"/>
    </source>
</evidence>
<gene>
    <name evidence="1" type="ORF">A2693_01035</name>
</gene>
<reference evidence="1 2" key="1">
    <citation type="journal article" date="2016" name="Nat. Commun.">
        <title>Thousands of microbial genomes shed light on interconnected biogeochemical processes in an aquifer system.</title>
        <authorList>
            <person name="Anantharaman K."/>
            <person name="Brown C.T."/>
            <person name="Hug L.A."/>
            <person name="Sharon I."/>
            <person name="Castelle C.J."/>
            <person name="Probst A.J."/>
            <person name="Thomas B.C."/>
            <person name="Singh A."/>
            <person name="Wilkins M.J."/>
            <person name="Karaoz U."/>
            <person name="Brodie E.L."/>
            <person name="Williams K.H."/>
            <person name="Hubbard S.S."/>
            <person name="Banfield J.F."/>
        </authorList>
    </citation>
    <scope>NUCLEOTIDE SEQUENCE [LARGE SCALE GENOMIC DNA]</scope>
</reference>
<dbReference type="Proteomes" id="UP000178577">
    <property type="component" value="Unassembled WGS sequence"/>
</dbReference>
<organism evidence="1 2">
    <name type="scientific">Candidatus Curtissbacteria bacterium RIFCSPHIGHO2_01_FULL_40_12</name>
    <dbReference type="NCBI Taxonomy" id="1797710"/>
    <lineage>
        <taxon>Bacteria</taxon>
        <taxon>Candidatus Curtissiibacteriota</taxon>
    </lineage>
</organism>
<protein>
    <submittedName>
        <fullName evidence="1">Uncharacterized protein</fullName>
    </submittedName>
</protein>
<accession>A0A1F5GC76</accession>
<dbReference type="AlphaFoldDB" id="A0A1F5GC76"/>